<sequence length="116" mass="13109">MAARPARAVGLCFVNLDTLYGVTGVSVTGMYLLVAIAALRSRQVSHKDTPAWRMPLWPAMPVLLIVVLRYILSRQDMAYLMWTGGITAVATLYWALYLRPRQDTRWLVTLPEDARD</sequence>
<dbReference type="EMBL" id="BAAAYL010000001">
    <property type="protein sequence ID" value="GAA3379417.1"/>
    <property type="molecule type" value="Genomic_DNA"/>
</dbReference>
<feature type="transmembrane region" description="Helical" evidence="1">
    <location>
        <begin position="78"/>
        <end position="98"/>
    </location>
</feature>
<proteinExistence type="predicted"/>
<keyword evidence="1" id="KW-1133">Transmembrane helix</keyword>
<dbReference type="Proteomes" id="UP001499990">
    <property type="component" value="Unassembled WGS sequence"/>
</dbReference>
<feature type="transmembrane region" description="Helical" evidence="1">
    <location>
        <begin position="20"/>
        <end position="39"/>
    </location>
</feature>
<comment type="caution">
    <text evidence="2">The sequence shown here is derived from an EMBL/GenBank/DDBJ whole genome shotgun (WGS) entry which is preliminary data.</text>
</comment>
<evidence type="ECO:0000313" key="3">
    <source>
        <dbReference type="Proteomes" id="UP001499990"/>
    </source>
</evidence>
<accession>A0ABP6SKX3</accession>
<organism evidence="2 3">
    <name type="scientific">Streptomyces sannanensis</name>
    <dbReference type="NCBI Taxonomy" id="285536"/>
    <lineage>
        <taxon>Bacteria</taxon>
        <taxon>Bacillati</taxon>
        <taxon>Actinomycetota</taxon>
        <taxon>Actinomycetes</taxon>
        <taxon>Kitasatosporales</taxon>
        <taxon>Streptomycetaceae</taxon>
        <taxon>Streptomyces</taxon>
    </lineage>
</organism>
<evidence type="ECO:0000313" key="2">
    <source>
        <dbReference type="EMBL" id="GAA3379417.1"/>
    </source>
</evidence>
<feature type="transmembrane region" description="Helical" evidence="1">
    <location>
        <begin position="51"/>
        <end position="72"/>
    </location>
</feature>
<reference evidence="3" key="1">
    <citation type="journal article" date="2019" name="Int. J. Syst. Evol. Microbiol.">
        <title>The Global Catalogue of Microorganisms (GCM) 10K type strain sequencing project: providing services to taxonomists for standard genome sequencing and annotation.</title>
        <authorList>
            <consortium name="The Broad Institute Genomics Platform"/>
            <consortium name="The Broad Institute Genome Sequencing Center for Infectious Disease"/>
            <person name="Wu L."/>
            <person name="Ma J."/>
        </authorList>
    </citation>
    <scope>NUCLEOTIDE SEQUENCE [LARGE SCALE GENOMIC DNA]</scope>
    <source>
        <strain evidence="3">JCM 9651</strain>
    </source>
</reference>
<keyword evidence="3" id="KW-1185">Reference proteome</keyword>
<keyword evidence="1" id="KW-0812">Transmembrane</keyword>
<evidence type="ECO:0008006" key="4">
    <source>
        <dbReference type="Google" id="ProtNLM"/>
    </source>
</evidence>
<protein>
    <recommendedName>
        <fullName evidence="4">Amino acid permease</fullName>
    </recommendedName>
</protein>
<dbReference type="Gene3D" id="1.20.1740.10">
    <property type="entry name" value="Amino acid/polyamine transporter I"/>
    <property type="match status" value="1"/>
</dbReference>
<name>A0ABP6SKX3_9ACTN</name>
<keyword evidence="1" id="KW-0472">Membrane</keyword>
<evidence type="ECO:0000256" key="1">
    <source>
        <dbReference type="SAM" id="Phobius"/>
    </source>
</evidence>
<gene>
    <name evidence="2" type="ORF">GCM10020367_62860</name>
</gene>